<reference evidence="2 3" key="1">
    <citation type="submission" date="2022-03" db="EMBL/GenBank/DDBJ databases">
        <authorList>
            <person name="Macdonald S."/>
            <person name="Ahmed S."/>
            <person name="Newling K."/>
        </authorList>
    </citation>
    <scope>NUCLEOTIDE SEQUENCE [LARGE SCALE GENOMIC DNA]</scope>
</reference>
<name>A0ABC8LB18_ERUVS</name>
<feature type="region of interest" description="Disordered" evidence="1">
    <location>
        <begin position="24"/>
        <end position="100"/>
    </location>
</feature>
<evidence type="ECO:0000313" key="2">
    <source>
        <dbReference type="EMBL" id="CAH8380519.1"/>
    </source>
</evidence>
<evidence type="ECO:0000313" key="3">
    <source>
        <dbReference type="Proteomes" id="UP001642260"/>
    </source>
</evidence>
<dbReference type="Proteomes" id="UP001642260">
    <property type="component" value="Unassembled WGS sequence"/>
</dbReference>
<proteinExistence type="predicted"/>
<organism evidence="2 3">
    <name type="scientific">Eruca vesicaria subsp. sativa</name>
    <name type="common">Garden rocket</name>
    <name type="synonym">Eruca sativa</name>
    <dbReference type="NCBI Taxonomy" id="29727"/>
    <lineage>
        <taxon>Eukaryota</taxon>
        <taxon>Viridiplantae</taxon>
        <taxon>Streptophyta</taxon>
        <taxon>Embryophyta</taxon>
        <taxon>Tracheophyta</taxon>
        <taxon>Spermatophyta</taxon>
        <taxon>Magnoliopsida</taxon>
        <taxon>eudicotyledons</taxon>
        <taxon>Gunneridae</taxon>
        <taxon>Pentapetalae</taxon>
        <taxon>rosids</taxon>
        <taxon>malvids</taxon>
        <taxon>Brassicales</taxon>
        <taxon>Brassicaceae</taxon>
        <taxon>Brassiceae</taxon>
        <taxon>Eruca</taxon>
    </lineage>
</organism>
<evidence type="ECO:0000256" key="1">
    <source>
        <dbReference type="SAM" id="MobiDB-lite"/>
    </source>
</evidence>
<feature type="region of interest" description="Disordered" evidence="1">
    <location>
        <begin position="219"/>
        <end position="242"/>
    </location>
</feature>
<feature type="compositionally biased region" description="Basic residues" evidence="1">
    <location>
        <begin position="24"/>
        <end position="50"/>
    </location>
</feature>
<dbReference type="EMBL" id="CAKOAT010489599">
    <property type="protein sequence ID" value="CAH8380519.1"/>
    <property type="molecule type" value="Genomic_DNA"/>
</dbReference>
<accession>A0ABC8LB18</accession>
<comment type="caution">
    <text evidence="2">The sequence shown here is derived from an EMBL/GenBank/DDBJ whole genome shotgun (WGS) entry which is preliminary data.</text>
</comment>
<dbReference type="AlphaFoldDB" id="A0ABC8LB18"/>
<protein>
    <submittedName>
        <fullName evidence="2">Uncharacterized protein</fullName>
    </submittedName>
</protein>
<feature type="region of interest" description="Disordered" evidence="1">
    <location>
        <begin position="151"/>
        <end position="174"/>
    </location>
</feature>
<gene>
    <name evidence="2" type="ORF">ERUC_LOCUS33170</name>
</gene>
<sequence>MTNQQLTEIVLTLQKQMKQMHKTMKKMKRKAQGRRSSFHKVLSHSKKHRTSQQEGQRAPFDQDVDAMENNTDTVHSSPDHRLADDPDPTPLVSSHISNDSDLSIDDLNPKDKVKFNRFNHFLFHIYDFDEMENDNQDVHPSPVHDTNNLNASTNGNDDDIYTTPVRPDQKTTETRTFRKLYPGQWDPPSKIYDKADHPDSPEINHILYHGLRIYDKTAVSPDPPLSSGPISDQTAGPSSPPRIRLRLAPLPFTPLTSPVKSNESGLGFVSHATTPNAFKATFSSNSPPGIGPTSEDQDPFVDLTTTKDPARHVPSPLENLLAKELFNSPLIPALDLITPLPDREWGLFHSVLKTNIDVFHSTPYEFQFSNKLLLEIAQPKQWTTSYVRHPLSVCSIIV</sequence>
<keyword evidence="3" id="KW-1185">Reference proteome</keyword>